<evidence type="ECO:0000256" key="5">
    <source>
        <dbReference type="RuleBase" id="RU361279"/>
    </source>
</evidence>
<sequence length="188" mass="21119">MTKDELRREARRRLRDLLPSEREAAETEIARLVWTVPQVADARTLLLFAHLPDEVSTDAIALEALTRGMHVVFPRVIPGTRSMDLHAVAEPSSLRIGAYGIREPDPERSARVPAEMVDAVLVPGLAWDRRGGRLGRGAGYYDRLFALPEWRGFRCGVFFAAQEFPRVPTDPWDVPLQAVVTENEIVSH</sequence>
<keyword evidence="5" id="KW-0460">Magnesium</keyword>
<keyword evidence="2 4" id="KW-0547">Nucleotide-binding</keyword>
<dbReference type="EC" id="6.3.3.2" evidence="5"/>
<reference evidence="6" key="1">
    <citation type="submission" date="2020-02" db="EMBL/GenBank/DDBJ databases">
        <authorList>
            <person name="Meier V. D."/>
        </authorList>
    </citation>
    <scope>NUCLEOTIDE SEQUENCE</scope>
    <source>
        <strain evidence="6">AVDCRST_MAG68</strain>
    </source>
</reference>
<evidence type="ECO:0000256" key="1">
    <source>
        <dbReference type="ARBA" id="ARBA00010638"/>
    </source>
</evidence>
<name>A0A6J4KH38_9BACT</name>
<gene>
    <name evidence="6" type="ORF">AVDCRST_MAG68-731</name>
</gene>
<feature type="binding site" evidence="4">
    <location>
        <begin position="3"/>
        <end position="7"/>
    </location>
    <ligand>
        <name>ATP</name>
        <dbReference type="ChEBI" id="CHEBI:30616"/>
    </ligand>
</feature>
<comment type="similarity">
    <text evidence="1 5">Belongs to the 5-formyltetrahydrofolate cyclo-ligase family.</text>
</comment>
<dbReference type="GO" id="GO:0009396">
    <property type="term" value="P:folic acid-containing compound biosynthetic process"/>
    <property type="evidence" value="ECO:0007669"/>
    <property type="project" value="TreeGrafter"/>
</dbReference>
<dbReference type="GO" id="GO:0030272">
    <property type="term" value="F:5-formyltetrahydrofolate cyclo-ligase activity"/>
    <property type="evidence" value="ECO:0007669"/>
    <property type="project" value="UniProtKB-EC"/>
</dbReference>
<organism evidence="6">
    <name type="scientific">uncultured Gemmatimonadota bacterium</name>
    <dbReference type="NCBI Taxonomy" id="203437"/>
    <lineage>
        <taxon>Bacteria</taxon>
        <taxon>Pseudomonadati</taxon>
        <taxon>Gemmatimonadota</taxon>
        <taxon>environmental samples</taxon>
    </lineage>
</organism>
<dbReference type="AlphaFoldDB" id="A0A6J4KH38"/>
<dbReference type="SUPFAM" id="SSF100950">
    <property type="entry name" value="NagB/RpiA/CoA transferase-like"/>
    <property type="match status" value="1"/>
</dbReference>
<keyword evidence="5" id="KW-0479">Metal-binding</keyword>
<dbReference type="EMBL" id="CADCTW010000042">
    <property type="protein sequence ID" value="CAA9304682.1"/>
    <property type="molecule type" value="Genomic_DNA"/>
</dbReference>
<feature type="binding site" evidence="4">
    <location>
        <position position="54"/>
    </location>
    <ligand>
        <name>substrate</name>
    </ligand>
</feature>
<evidence type="ECO:0000313" key="6">
    <source>
        <dbReference type="EMBL" id="CAA9304682.1"/>
    </source>
</evidence>
<dbReference type="Pfam" id="PF01812">
    <property type="entry name" value="5-FTHF_cyc-lig"/>
    <property type="match status" value="1"/>
</dbReference>
<keyword evidence="3 4" id="KW-0067">ATP-binding</keyword>
<dbReference type="NCBIfam" id="TIGR02727">
    <property type="entry name" value="MTHFS_bact"/>
    <property type="match status" value="1"/>
</dbReference>
<dbReference type="PANTHER" id="PTHR23407:SF1">
    <property type="entry name" value="5-FORMYLTETRAHYDROFOLATE CYCLO-LIGASE"/>
    <property type="match status" value="1"/>
</dbReference>
<dbReference type="GO" id="GO:0046872">
    <property type="term" value="F:metal ion binding"/>
    <property type="evidence" value="ECO:0007669"/>
    <property type="project" value="UniProtKB-KW"/>
</dbReference>
<evidence type="ECO:0000256" key="3">
    <source>
        <dbReference type="ARBA" id="ARBA00022840"/>
    </source>
</evidence>
<keyword evidence="6" id="KW-0436">Ligase</keyword>
<proteinExistence type="inferred from homology"/>
<dbReference type="InterPro" id="IPR002698">
    <property type="entry name" value="FTHF_cligase"/>
</dbReference>
<comment type="cofactor">
    <cofactor evidence="5">
        <name>Mg(2+)</name>
        <dbReference type="ChEBI" id="CHEBI:18420"/>
    </cofactor>
</comment>
<dbReference type="InterPro" id="IPR037171">
    <property type="entry name" value="NagB/RpiA_transferase-like"/>
</dbReference>
<evidence type="ECO:0000256" key="2">
    <source>
        <dbReference type="ARBA" id="ARBA00022741"/>
    </source>
</evidence>
<comment type="catalytic activity">
    <reaction evidence="5">
        <text>(6S)-5-formyl-5,6,7,8-tetrahydrofolate + ATP = (6R)-5,10-methenyltetrahydrofolate + ADP + phosphate</text>
        <dbReference type="Rhea" id="RHEA:10488"/>
        <dbReference type="ChEBI" id="CHEBI:30616"/>
        <dbReference type="ChEBI" id="CHEBI:43474"/>
        <dbReference type="ChEBI" id="CHEBI:57455"/>
        <dbReference type="ChEBI" id="CHEBI:57457"/>
        <dbReference type="ChEBI" id="CHEBI:456216"/>
        <dbReference type="EC" id="6.3.3.2"/>
    </reaction>
</comment>
<dbReference type="PIRSF" id="PIRSF006806">
    <property type="entry name" value="FTHF_cligase"/>
    <property type="match status" value="1"/>
</dbReference>
<feature type="binding site" evidence="4">
    <location>
        <begin position="133"/>
        <end position="141"/>
    </location>
    <ligand>
        <name>ATP</name>
        <dbReference type="ChEBI" id="CHEBI:30616"/>
    </ligand>
</feature>
<dbReference type="PANTHER" id="PTHR23407">
    <property type="entry name" value="ATPASE INHIBITOR/5-FORMYLTETRAHYDROFOLATE CYCLO-LIGASE"/>
    <property type="match status" value="1"/>
</dbReference>
<evidence type="ECO:0000256" key="4">
    <source>
        <dbReference type="PIRSR" id="PIRSR006806-1"/>
    </source>
</evidence>
<dbReference type="InterPro" id="IPR024185">
    <property type="entry name" value="FTHF_cligase-like_sf"/>
</dbReference>
<dbReference type="GO" id="GO:0035999">
    <property type="term" value="P:tetrahydrofolate interconversion"/>
    <property type="evidence" value="ECO:0007669"/>
    <property type="project" value="TreeGrafter"/>
</dbReference>
<dbReference type="GO" id="GO:0005524">
    <property type="term" value="F:ATP binding"/>
    <property type="evidence" value="ECO:0007669"/>
    <property type="project" value="UniProtKB-KW"/>
</dbReference>
<protein>
    <recommendedName>
        <fullName evidence="5">5-formyltetrahydrofolate cyclo-ligase</fullName>
        <ecNumber evidence="5">6.3.3.2</ecNumber>
    </recommendedName>
</protein>
<dbReference type="Gene3D" id="3.40.50.10420">
    <property type="entry name" value="NagB/RpiA/CoA transferase-like"/>
    <property type="match status" value="1"/>
</dbReference>
<accession>A0A6J4KH38</accession>